<evidence type="ECO:0000313" key="3">
    <source>
        <dbReference type="EMBL" id="KAF2718489.1"/>
    </source>
</evidence>
<sequence length="159" mass="17788">MRKRWDLTVLQAIGQDDMKRAAGDDWILEGGVPLHLFNVRQAIGIWTSRPTTYHMKVGHAYLSFLSVFAFFGAILVKLQHFILYRDTLWSRVGCTISGDGGRRNSGAERAGSNEEEKGDSALSLQDNGNPHTHTRNTSAHGRCRCFCVRSDTPIAVEIR</sequence>
<reference evidence="3" key="1">
    <citation type="journal article" date="2020" name="Stud. Mycol.">
        <title>101 Dothideomycetes genomes: a test case for predicting lifestyles and emergence of pathogens.</title>
        <authorList>
            <person name="Haridas S."/>
            <person name="Albert R."/>
            <person name="Binder M."/>
            <person name="Bloem J."/>
            <person name="Labutti K."/>
            <person name="Salamov A."/>
            <person name="Andreopoulos B."/>
            <person name="Baker S."/>
            <person name="Barry K."/>
            <person name="Bills G."/>
            <person name="Bluhm B."/>
            <person name="Cannon C."/>
            <person name="Castanera R."/>
            <person name="Culley D."/>
            <person name="Daum C."/>
            <person name="Ezra D."/>
            <person name="Gonzalez J."/>
            <person name="Henrissat B."/>
            <person name="Kuo A."/>
            <person name="Liang C."/>
            <person name="Lipzen A."/>
            <person name="Lutzoni F."/>
            <person name="Magnuson J."/>
            <person name="Mondo S."/>
            <person name="Nolan M."/>
            <person name="Ohm R."/>
            <person name="Pangilinan J."/>
            <person name="Park H.-J."/>
            <person name="Ramirez L."/>
            <person name="Alfaro M."/>
            <person name="Sun H."/>
            <person name="Tritt A."/>
            <person name="Yoshinaga Y."/>
            <person name="Zwiers L.-H."/>
            <person name="Turgeon B."/>
            <person name="Goodwin S."/>
            <person name="Spatafora J."/>
            <person name="Crous P."/>
            <person name="Grigoriev I."/>
        </authorList>
    </citation>
    <scope>NUCLEOTIDE SEQUENCE</scope>
    <source>
        <strain evidence="3">CBS 116435</strain>
    </source>
</reference>
<evidence type="ECO:0000313" key="4">
    <source>
        <dbReference type="Proteomes" id="UP000799441"/>
    </source>
</evidence>
<dbReference type="EMBL" id="MU003824">
    <property type="protein sequence ID" value="KAF2718489.1"/>
    <property type="molecule type" value="Genomic_DNA"/>
</dbReference>
<keyword evidence="2" id="KW-1133">Transmembrane helix</keyword>
<feature type="transmembrane region" description="Helical" evidence="2">
    <location>
        <begin position="58"/>
        <end position="76"/>
    </location>
</feature>
<keyword evidence="2" id="KW-0472">Membrane</keyword>
<dbReference type="Proteomes" id="UP000799441">
    <property type="component" value="Unassembled WGS sequence"/>
</dbReference>
<protein>
    <submittedName>
        <fullName evidence="3">Uncharacterized protein</fullName>
    </submittedName>
</protein>
<evidence type="ECO:0000256" key="1">
    <source>
        <dbReference type="SAM" id="MobiDB-lite"/>
    </source>
</evidence>
<accession>A0A9P4Q5F5</accession>
<comment type="caution">
    <text evidence="3">The sequence shown here is derived from an EMBL/GenBank/DDBJ whole genome shotgun (WGS) entry which is preliminary data.</text>
</comment>
<feature type="compositionally biased region" description="Basic and acidic residues" evidence="1">
    <location>
        <begin position="100"/>
        <end position="119"/>
    </location>
</feature>
<evidence type="ECO:0000256" key="2">
    <source>
        <dbReference type="SAM" id="Phobius"/>
    </source>
</evidence>
<feature type="region of interest" description="Disordered" evidence="1">
    <location>
        <begin position="100"/>
        <end position="138"/>
    </location>
</feature>
<proteinExistence type="predicted"/>
<feature type="compositionally biased region" description="Polar residues" evidence="1">
    <location>
        <begin position="122"/>
        <end position="138"/>
    </location>
</feature>
<name>A0A9P4Q5F5_9PEZI</name>
<gene>
    <name evidence="3" type="ORF">K431DRAFT_135779</name>
</gene>
<dbReference type="AlphaFoldDB" id="A0A9P4Q5F5"/>
<keyword evidence="4" id="KW-1185">Reference proteome</keyword>
<keyword evidence="2" id="KW-0812">Transmembrane</keyword>
<organism evidence="3 4">
    <name type="scientific">Polychaeton citri CBS 116435</name>
    <dbReference type="NCBI Taxonomy" id="1314669"/>
    <lineage>
        <taxon>Eukaryota</taxon>
        <taxon>Fungi</taxon>
        <taxon>Dikarya</taxon>
        <taxon>Ascomycota</taxon>
        <taxon>Pezizomycotina</taxon>
        <taxon>Dothideomycetes</taxon>
        <taxon>Dothideomycetidae</taxon>
        <taxon>Capnodiales</taxon>
        <taxon>Capnodiaceae</taxon>
        <taxon>Polychaeton</taxon>
    </lineage>
</organism>